<dbReference type="PROSITE" id="PS00798">
    <property type="entry name" value="ALDOKETO_REDUCTASE_1"/>
    <property type="match status" value="1"/>
</dbReference>
<evidence type="ECO:0000313" key="8">
    <source>
        <dbReference type="EMBL" id="KAG9228501.1"/>
    </source>
</evidence>
<organism evidence="8 9">
    <name type="scientific">Amylocarpus encephaloides</name>
    <dbReference type="NCBI Taxonomy" id="45428"/>
    <lineage>
        <taxon>Eukaryota</taxon>
        <taxon>Fungi</taxon>
        <taxon>Dikarya</taxon>
        <taxon>Ascomycota</taxon>
        <taxon>Pezizomycotina</taxon>
        <taxon>Leotiomycetes</taxon>
        <taxon>Helotiales</taxon>
        <taxon>Helotiales incertae sedis</taxon>
        <taxon>Amylocarpus</taxon>
    </lineage>
</organism>
<feature type="domain" description="NADP-dependent oxidoreductase" evidence="7">
    <location>
        <begin position="12"/>
        <end position="277"/>
    </location>
</feature>
<comment type="caution">
    <text evidence="8">The sequence shown here is derived from an EMBL/GenBank/DDBJ whole genome shotgun (WGS) entry which is preliminary data.</text>
</comment>
<evidence type="ECO:0000313" key="9">
    <source>
        <dbReference type="Proteomes" id="UP000824998"/>
    </source>
</evidence>
<dbReference type="Proteomes" id="UP000824998">
    <property type="component" value="Unassembled WGS sequence"/>
</dbReference>
<dbReference type="Gene3D" id="3.20.20.100">
    <property type="entry name" value="NADP-dependent oxidoreductase domain"/>
    <property type="match status" value="1"/>
</dbReference>
<evidence type="ECO:0000256" key="6">
    <source>
        <dbReference type="PIRSR" id="PIRSR000097-3"/>
    </source>
</evidence>
<evidence type="ECO:0000256" key="1">
    <source>
        <dbReference type="ARBA" id="ARBA00007905"/>
    </source>
</evidence>
<gene>
    <name evidence="8" type="ORF">BJ875DRAFT_238179</name>
</gene>
<evidence type="ECO:0000256" key="4">
    <source>
        <dbReference type="PIRSR" id="PIRSR000097-1"/>
    </source>
</evidence>
<dbReference type="InterPro" id="IPR020471">
    <property type="entry name" value="AKR"/>
</dbReference>
<dbReference type="PANTHER" id="PTHR43827">
    <property type="entry name" value="2,5-DIKETO-D-GLUCONIC ACID REDUCTASE"/>
    <property type="match status" value="1"/>
</dbReference>
<evidence type="ECO:0000259" key="7">
    <source>
        <dbReference type="Pfam" id="PF00248"/>
    </source>
</evidence>
<name>A0A9P7Y7I0_9HELO</name>
<dbReference type="EMBL" id="MU251927">
    <property type="protein sequence ID" value="KAG9228501.1"/>
    <property type="molecule type" value="Genomic_DNA"/>
</dbReference>
<dbReference type="Pfam" id="PF00248">
    <property type="entry name" value="Aldo_ket_red"/>
    <property type="match status" value="1"/>
</dbReference>
<keyword evidence="9" id="KW-1185">Reference proteome</keyword>
<keyword evidence="2" id="KW-0521">NADP</keyword>
<dbReference type="AlphaFoldDB" id="A0A9P7Y7I0"/>
<comment type="similarity">
    <text evidence="1">Belongs to the aldo/keto reductase family.</text>
</comment>
<keyword evidence="3" id="KW-0560">Oxidoreductase</keyword>
<feature type="binding site" evidence="5">
    <location>
        <position position="107"/>
    </location>
    <ligand>
        <name>substrate</name>
    </ligand>
</feature>
<dbReference type="PRINTS" id="PR00069">
    <property type="entry name" value="ALDKETRDTASE"/>
</dbReference>
<dbReference type="SUPFAM" id="SSF51430">
    <property type="entry name" value="NAD(P)-linked oxidoreductase"/>
    <property type="match status" value="1"/>
</dbReference>
<proteinExistence type="inferred from homology"/>
<sequence>MVPKVSERIPSVGLGTFRLKGEVVQQPLRDAIRLGYRHIDTAAIYRNEKEIGSILQELYRDESNQLSRSDLWITSKLSPYDMENPRASLLQSLSALQTDYLDLYLIHWPAVVRKVPTNPMHKILRLEAWRALNEAKREGIVRNIGVSNFTPNHIQEFLHETDYGIQGIFVQMEIHPWYWRDAFEIQTKFSKHSLVLTGYALLAEGKLSNSSCPEILETIRERLGITRVQVILAWVLYKGWTILVKSEDVTHLEQNLAADKMVRLLTPEDCAAIDAISSEGEEEKRCWDPRAVV</sequence>
<dbReference type="InterPro" id="IPR023210">
    <property type="entry name" value="NADP_OxRdtase_dom"/>
</dbReference>
<dbReference type="InterPro" id="IPR018170">
    <property type="entry name" value="Aldo/ket_reductase_CS"/>
</dbReference>
<dbReference type="InterPro" id="IPR036812">
    <property type="entry name" value="NAD(P)_OxRdtase_dom_sf"/>
</dbReference>
<dbReference type="PIRSF" id="PIRSF000097">
    <property type="entry name" value="AKR"/>
    <property type="match status" value="1"/>
</dbReference>
<feature type="site" description="Lowers pKa of active site Tyr" evidence="6">
    <location>
        <position position="76"/>
    </location>
</feature>
<dbReference type="PROSITE" id="PS00062">
    <property type="entry name" value="ALDOKETO_REDUCTASE_2"/>
    <property type="match status" value="1"/>
</dbReference>
<dbReference type="OrthoDB" id="416253at2759"/>
<protein>
    <submittedName>
        <fullName evidence="8">Aldo/keto reductase</fullName>
    </submittedName>
</protein>
<dbReference type="CDD" id="cd19071">
    <property type="entry name" value="AKR_AKR1-5-like"/>
    <property type="match status" value="1"/>
</dbReference>
<evidence type="ECO:0000256" key="2">
    <source>
        <dbReference type="ARBA" id="ARBA00022857"/>
    </source>
</evidence>
<accession>A0A9P7Y7I0</accession>
<evidence type="ECO:0000256" key="5">
    <source>
        <dbReference type="PIRSR" id="PIRSR000097-2"/>
    </source>
</evidence>
<feature type="active site" description="Proton donor" evidence="4">
    <location>
        <position position="45"/>
    </location>
</feature>
<dbReference type="GO" id="GO:0016616">
    <property type="term" value="F:oxidoreductase activity, acting on the CH-OH group of donors, NAD or NADP as acceptor"/>
    <property type="evidence" value="ECO:0007669"/>
    <property type="project" value="UniProtKB-ARBA"/>
</dbReference>
<dbReference type="PANTHER" id="PTHR43827:SF3">
    <property type="entry name" value="NADP-DEPENDENT OXIDOREDUCTASE DOMAIN-CONTAINING PROTEIN"/>
    <property type="match status" value="1"/>
</dbReference>
<evidence type="ECO:0000256" key="3">
    <source>
        <dbReference type="ARBA" id="ARBA00023002"/>
    </source>
</evidence>
<reference evidence="8" key="1">
    <citation type="journal article" date="2021" name="IMA Fungus">
        <title>Genomic characterization of three marine fungi, including Emericellopsis atlantica sp. nov. with signatures of a generalist lifestyle and marine biomass degradation.</title>
        <authorList>
            <person name="Hagestad O.C."/>
            <person name="Hou L."/>
            <person name="Andersen J.H."/>
            <person name="Hansen E.H."/>
            <person name="Altermark B."/>
            <person name="Li C."/>
            <person name="Kuhnert E."/>
            <person name="Cox R.J."/>
            <person name="Crous P.W."/>
            <person name="Spatafora J.W."/>
            <person name="Lail K."/>
            <person name="Amirebrahimi M."/>
            <person name="Lipzen A."/>
            <person name="Pangilinan J."/>
            <person name="Andreopoulos W."/>
            <person name="Hayes R.D."/>
            <person name="Ng V."/>
            <person name="Grigoriev I.V."/>
            <person name="Jackson S.A."/>
            <person name="Sutton T.D.S."/>
            <person name="Dobson A.D.W."/>
            <person name="Rama T."/>
        </authorList>
    </citation>
    <scope>NUCLEOTIDE SEQUENCE</scope>
    <source>
        <strain evidence="8">TRa018bII</strain>
    </source>
</reference>